<accession>A0A5C3KW97</accession>
<protein>
    <recommendedName>
        <fullName evidence="3">F-box domain-containing protein</fullName>
    </recommendedName>
</protein>
<gene>
    <name evidence="1" type="ORF">FA15DRAFT_381805</name>
</gene>
<evidence type="ECO:0008006" key="3">
    <source>
        <dbReference type="Google" id="ProtNLM"/>
    </source>
</evidence>
<dbReference type="AlphaFoldDB" id="A0A5C3KW97"/>
<reference evidence="1 2" key="1">
    <citation type="journal article" date="2019" name="Nat. Ecol. Evol.">
        <title>Megaphylogeny resolves global patterns of mushroom evolution.</title>
        <authorList>
            <person name="Varga T."/>
            <person name="Krizsan K."/>
            <person name="Foldi C."/>
            <person name="Dima B."/>
            <person name="Sanchez-Garcia M."/>
            <person name="Sanchez-Ramirez S."/>
            <person name="Szollosi G.J."/>
            <person name="Szarkandi J.G."/>
            <person name="Papp V."/>
            <person name="Albert L."/>
            <person name="Andreopoulos W."/>
            <person name="Angelini C."/>
            <person name="Antonin V."/>
            <person name="Barry K.W."/>
            <person name="Bougher N.L."/>
            <person name="Buchanan P."/>
            <person name="Buyck B."/>
            <person name="Bense V."/>
            <person name="Catcheside P."/>
            <person name="Chovatia M."/>
            <person name="Cooper J."/>
            <person name="Damon W."/>
            <person name="Desjardin D."/>
            <person name="Finy P."/>
            <person name="Geml J."/>
            <person name="Haridas S."/>
            <person name="Hughes K."/>
            <person name="Justo A."/>
            <person name="Karasinski D."/>
            <person name="Kautmanova I."/>
            <person name="Kiss B."/>
            <person name="Kocsube S."/>
            <person name="Kotiranta H."/>
            <person name="LaButti K.M."/>
            <person name="Lechner B.E."/>
            <person name="Liimatainen K."/>
            <person name="Lipzen A."/>
            <person name="Lukacs Z."/>
            <person name="Mihaltcheva S."/>
            <person name="Morgado L.N."/>
            <person name="Niskanen T."/>
            <person name="Noordeloos M.E."/>
            <person name="Ohm R.A."/>
            <person name="Ortiz-Santana B."/>
            <person name="Ovrebo C."/>
            <person name="Racz N."/>
            <person name="Riley R."/>
            <person name="Savchenko A."/>
            <person name="Shiryaev A."/>
            <person name="Soop K."/>
            <person name="Spirin V."/>
            <person name="Szebenyi C."/>
            <person name="Tomsovsky M."/>
            <person name="Tulloss R.E."/>
            <person name="Uehling J."/>
            <person name="Grigoriev I.V."/>
            <person name="Vagvolgyi C."/>
            <person name="Papp T."/>
            <person name="Martin F.M."/>
            <person name="Miettinen O."/>
            <person name="Hibbett D.S."/>
            <person name="Nagy L.G."/>
        </authorList>
    </citation>
    <scope>NUCLEOTIDE SEQUENCE [LARGE SCALE GENOMIC DNA]</scope>
    <source>
        <strain evidence="1 2">CBS 121175</strain>
    </source>
</reference>
<sequence>MPSRQSETCPSTSFALFSFCLPARDDELTNDARSPPLLLCNVCRLWRKVALDHPILWMFIRLDLRCNRLLFSTKKANILAERLKRTKGFPIQLGVIHRHGSKAPKAFLCNWEYSSMNVKGDLSPLLGPITTALHNITRLTLDNVPISFARGLHSNSFPCLERLTLQARSGDDSPQVTRTPYPISAFENCPALRRVAVSSQYLSGFREHEETILLPWPQLTHVLYSDKFSPFVWLKGLAVASNLQYLSLVWHEDFDEWLPGLELYPPRNIVWSHYTP</sequence>
<dbReference type="EMBL" id="ML210192">
    <property type="protein sequence ID" value="TFK24941.1"/>
    <property type="molecule type" value="Genomic_DNA"/>
</dbReference>
<dbReference type="OrthoDB" id="2269034at2759"/>
<dbReference type="Proteomes" id="UP000307440">
    <property type="component" value="Unassembled WGS sequence"/>
</dbReference>
<proteinExistence type="predicted"/>
<keyword evidence="2" id="KW-1185">Reference proteome</keyword>
<evidence type="ECO:0000313" key="2">
    <source>
        <dbReference type="Proteomes" id="UP000307440"/>
    </source>
</evidence>
<evidence type="ECO:0000313" key="1">
    <source>
        <dbReference type="EMBL" id="TFK24941.1"/>
    </source>
</evidence>
<dbReference type="SUPFAM" id="SSF52047">
    <property type="entry name" value="RNI-like"/>
    <property type="match status" value="1"/>
</dbReference>
<organism evidence="1 2">
    <name type="scientific">Coprinopsis marcescibilis</name>
    <name type="common">Agaric fungus</name>
    <name type="synonym">Psathyrella marcescibilis</name>
    <dbReference type="NCBI Taxonomy" id="230819"/>
    <lineage>
        <taxon>Eukaryota</taxon>
        <taxon>Fungi</taxon>
        <taxon>Dikarya</taxon>
        <taxon>Basidiomycota</taxon>
        <taxon>Agaricomycotina</taxon>
        <taxon>Agaricomycetes</taxon>
        <taxon>Agaricomycetidae</taxon>
        <taxon>Agaricales</taxon>
        <taxon>Agaricineae</taxon>
        <taxon>Psathyrellaceae</taxon>
        <taxon>Coprinopsis</taxon>
    </lineage>
</organism>
<name>A0A5C3KW97_COPMA</name>